<reference evidence="2" key="2">
    <citation type="submission" date="2021-08" db="EMBL/GenBank/DDBJ databases">
        <authorList>
            <person name="Gostincar C."/>
            <person name="Sun X."/>
            <person name="Song Z."/>
            <person name="Gunde-Cimerman N."/>
        </authorList>
    </citation>
    <scope>NUCLEOTIDE SEQUENCE</scope>
    <source>
        <strain evidence="2">EXF-9298</strain>
    </source>
</reference>
<feature type="region of interest" description="Disordered" evidence="1">
    <location>
        <begin position="1"/>
        <end position="121"/>
    </location>
</feature>
<accession>A0A9P8G1U9</accession>
<gene>
    <name evidence="2" type="ORF">KCU98_g2362</name>
</gene>
<reference evidence="2" key="1">
    <citation type="journal article" date="2021" name="J Fungi (Basel)">
        <title>Virulence traits and population genomics of the black yeast Aureobasidium melanogenum.</title>
        <authorList>
            <person name="Cernosa A."/>
            <person name="Sun X."/>
            <person name="Gostincar C."/>
            <person name="Fang C."/>
            <person name="Gunde-Cimerman N."/>
            <person name="Song Z."/>
        </authorList>
    </citation>
    <scope>NUCLEOTIDE SEQUENCE</scope>
    <source>
        <strain evidence="2">EXF-9298</strain>
    </source>
</reference>
<evidence type="ECO:0000256" key="1">
    <source>
        <dbReference type="SAM" id="MobiDB-lite"/>
    </source>
</evidence>
<dbReference type="AlphaFoldDB" id="A0A9P8G1U9"/>
<evidence type="ECO:0000313" key="3">
    <source>
        <dbReference type="Proteomes" id="UP000729357"/>
    </source>
</evidence>
<organism evidence="2 3">
    <name type="scientific">Aureobasidium melanogenum</name>
    <name type="common">Aureobasidium pullulans var. melanogenum</name>
    <dbReference type="NCBI Taxonomy" id="46634"/>
    <lineage>
        <taxon>Eukaryota</taxon>
        <taxon>Fungi</taxon>
        <taxon>Dikarya</taxon>
        <taxon>Ascomycota</taxon>
        <taxon>Pezizomycotina</taxon>
        <taxon>Dothideomycetes</taxon>
        <taxon>Dothideomycetidae</taxon>
        <taxon>Dothideales</taxon>
        <taxon>Saccotheciaceae</taxon>
        <taxon>Aureobasidium</taxon>
    </lineage>
</organism>
<keyword evidence="3" id="KW-1185">Reference proteome</keyword>
<proteinExistence type="predicted"/>
<comment type="caution">
    <text evidence="2">The sequence shown here is derived from an EMBL/GenBank/DDBJ whole genome shotgun (WGS) entry which is preliminary data.</text>
</comment>
<evidence type="ECO:0000313" key="2">
    <source>
        <dbReference type="EMBL" id="KAG9988787.1"/>
    </source>
</evidence>
<feature type="non-terminal residue" evidence="2">
    <location>
        <position position="534"/>
    </location>
</feature>
<name>A0A9P8G1U9_AURME</name>
<dbReference type="Proteomes" id="UP000729357">
    <property type="component" value="Unassembled WGS sequence"/>
</dbReference>
<protein>
    <submittedName>
        <fullName evidence="2">Uncharacterized protein</fullName>
    </submittedName>
</protein>
<sequence length="534" mass="55963">MVISTKKTSSSTKAKTSSSASRSSISKSLTSTSIKPSSSTKSSSKILSLSQPSVRTTTSSKSSSMLLNSSKSSTTKASDSNISSSATTSKSASSFSSAVSSTSSNITKSSSSTSSATATKTPTARTDGQFYLRVANATAPPNDWYVYAGEDYYFEPSPQSLFKIDSNGYLYSLGYYTNWIGLGSNLDGRGYIENHGGYGQYSAANLRCTYDDNYLLSCATASTNGNLVPVIFTYDGDFDLMGLYGPSDFPTMNLYVELAVPSMSSTTSSSGSGGSFTTPSTISFTIATTASPTAFSNTTSSYIAPSNATSSLAIPSTISSLALSTASSNASSYTLANASATASPTVAPTCTLIPRVANGGFEDGKNQTAWSTIDGSYDSYGSWAPTTTNPYDGARSGQFTFQISDGGNVQASTSSVRLRTTLSNLCPGFKYSISYNSFCAALSPEKCFIALWTTETSEWGESFSSSSTGSGWLTSSDNLEFAAASSTSTLYVYVGTVAHNDGVGTIYLDDVSITLSENQDIQDREQKKILEISL</sequence>
<dbReference type="EMBL" id="JAHFXS010000126">
    <property type="protein sequence ID" value="KAG9988787.1"/>
    <property type="molecule type" value="Genomic_DNA"/>
</dbReference>